<feature type="transmembrane region" description="Helical" evidence="2">
    <location>
        <begin position="101"/>
        <end position="120"/>
    </location>
</feature>
<dbReference type="InterPro" id="IPR036457">
    <property type="entry name" value="PPM-type-like_dom_sf"/>
</dbReference>
<dbReference type="Proteomes" id="UP001239215">
    <property type="component" value="Unassembled WGS sequence"/>
</dbReference>
<dbReference type="InterPro" id="IPR052016">
    <property type="entry name" value="Bact_Sigma-Reg"/>
</dbReference>
<feature type="transmembrane region" description="Helical" evidence="2">
    <location>
        <begin position="28"/>
        <end position="49"/>
    </location>
</feature>
<dbReference type="Gene3D" id="3.60.40.10">
    <property type="entry name" value="PPM-type phosphatase domain"/>
    <property type="match status" value="1"/>
</dbReference>
<feature type="domain" description="PPM-type phosphatase" evidence="3">
    <location>
        <begin position="152"/>
        <end position="364"/>
    </location>
</feature>
<dbReference type="EMBL" id="JAUTAN010000001">
    <property type="protein sequence ID" value="MDQ1103021.1"/>
    <property type="molecule type" value="Genomic_DNA"/>
</dbReference>
<evidence type="ECO:0000313" key="4">
    <source>
        <dbReference type="EMBL" id="MDQ1103021.1"/>
    </source>
</evidence>
<proteinExistence type="predicted"/>
<gene>
    <name evidence="4" type="ORF">QE405_000305</name>
</gene>
<protein>
    <recommendedName>
        <fullName evidence="3">PPM-type phosphatase domain-containing protein</fullName>
    </recommendedName>
</protein>
<evidence type="ECO:0000313" key="5">
    <source>
        <dbReference type="Proteomes" id="UP001239215"/>
    </source>
</evidence>
<keyword evidence="2" id="KW-0812">Transmembrane</keyword>
<comment type="caution">
    <text evidence="4">The sequence shown here is derived from an EMBL/GenBank/DDBJ whole genome shotgun (WGS) entry which is preliminary data.</text>
</comment>
<sequence length="368" mass="38879">MVVDAPPSSLLPPPAPRRRTVRDLRRQLAANRALVLLVVATVVVGVLVATVPTRVPINVLTVPMILSALVLRPRQLAGFISFAMAVLFLAVTQQPEFTPRLWASVATYTVIGLVVLVISLRRVRLGLGGAEGEAMLLDLRERIQAQGRLPRLPEGWSADALVRTADGTAFSGDFFCFSRSESRGSLEAVLVDVSGKGVRAGTRSLQLSSALSGLVGAVTPDRLVPATNEFLLRQEWTEGFATAVHVSVDLATGATTVHTAGHPPALVVRSCGEVQRVDLSGPLLGVVPDAAYPPATFELQPGDAVVVYTDGVVEDAGTDLDDGISRLSSLLLAHRGDGTEGLAQRVLDDLGPIADDCALFVLRRSPTA</sequence>
<dbReference type="PANTHER" id="PTHR43156:SF2">
    <property type="entry name" value="STAGE II SPORULATION PROTEIN E"/>
    <property type="match status" value="1"/>
</dbReference>
<dbReference type="PANTHER" id="PTHR43156">
    <property type="entry name" value="STAGE II SPORULATION PROTEIN E-RELATED"/>
    <property type="match status" value="1"/>
</dbReference>
<dbReference type="AlphaFoldDB" id="A0AAJ1TVH1"/>
<dbReference type="GO" id="GO:0016791">
    <property type="term" value="F:phosphatase activity"/>
    <property type="evidence" value="ECO:0007669"/>
    <property type="project" value="TreeGrafter"/>
</dbReference>
<evidence type="ECO:0000259" key="3">
    <source>
        <dbReference type="SMART" id="SM00331"/>
    </source>
</evidence>
<keyword evidence="1" id="KW-0378">Hydrolase</keyword>
<evidence type="ECO:0000256" key="2">
    <source>
        <dbReference type="SAM" id="Phobius"/>
    </source>
</evidence>
<dbReference type="SMART" id="SM00331">
    <property type="entry name" value="PP2C_SIG"/>
    <property type="match status" value="1"/>
</dbReference>
<name>A0AAJ1TVH1_9ACTN</name>
<dbReference type="InterPro" id="IPR001932">
    <property type="entry name" value="PPM-type_phosphatase-like_dom"/>
</dbReference>
<accession>A0AAJ1TVH1</accession>
<feature type="transmembrane region" description="Helical" evidence="2">
    <location>
        <begin position="76"/>
        <end position="95"/>
    </location>
</feature>
<organism evidence="4 5">
    <name type="scientific">Nocardioides zeae</name>
    <dbReference type="NCBI Taxonomy" id="1457234"/>
    <lineage>
        <taxon>Bacteria</taxon>
        <taxon>Bacillati</taxon>
        <taxon>Actinomycetota</taxon>
        <taxon>Actinomycetes</taxon>
        <taxon>Propionibacteriales</taxon>
        <taxon>Nocardioidaceae</taxon>
        <taxon>Nocardioides</taxon>
    </lineage>
</organism>
<dbReference type="Pfam" id="PF07228">
    <property type="entry name" value="SpoIIE"/>
    <property type="match status" value="1"/>
</dbReference>
<keyword evidence="2" id="KW-1133">Transmembrane helix</keyword>
<reference evidence="4" key="1">
    <citation type="submission" date="2023-07" db="EMBL/GenBank/DDBJ databases">
        <title>Functional and genomic diversity of the sorghum phyllosphere microbiome.</title>
        <authorList>
            <person name="Shade A."/>
        </authorList>
    </citation>
    <scope>NUCLEOTIDE SEQUENCE</scope>
    <source>
        <strain evidence="4">SORGH_AS_1067</strain>
    </source>
</reference>
<evidence type="ECO:0000256" key="1">
    <source>
        <dbReference type="ARBA" id="ARBA00022801"/>
    </source>
</evidence>
<keyword evidence="2" id="KW-0472">Membrane</keyword>
<dbReference type="SUPFAM" id="SSF81606">
    <property type="entry name" value="PP2C-like"/>
    <property type="match status" value="1"/>
</dbReference>